<dbReference type="OrthoDB" id="3563746at2759"/>
<dbReference type="EMBL" id="CP009817">
    <property type="protein sequence ID" value="ATZ56595.1"/>
    <property type="molecule type" value="Genomic_DNA"/>
</dbReference>
<evidence type="ECO:0000256" key="1">
    <source>
        <dbReference type="SAM" id="MobiDB-lite"/>
    </source>
</evidence>
<gene>
    <name evidence="2" type="ORF">BCIN_13g04320</name>
</gene>
<dbReference type="GeneID" id="5429167"/>
<dbReference type="AlphaFoldDB" id="A0A384K192"/>
<dbReference type="KEGG" id="bfu:BCIN_13g04320"/>
<dbReference type="RefSeq" id="XP_001548670.2">
    <property type="nucleotide sequence ID" value="XM_001548620.2"/>
</dbReference>
<evidence type="ECO:0000313" key="3">
    <source>
        <dbReference type="Proteomes" id="UP000001798"/>
    </source>
</evidence>
<dbReference type="VEuPathDB" id="FungiDB:Bcin13g04320"/>
<proteinExistence type="predicted"/>
<reference evidence="2 3" key="1">
    <citation type="journal article" date="2011" name="PLoS Genet.">
        <title>Genomic analysis of the necrotrophic fungal pathogens Sclerotinia sclerotiorum and Botrytis cinerea.</title>
        <authorList>
            <person name="Amselem J."/>
            <person name="Cuomo C.A."/>
            <person name="van Kan J.A."/>
            <person name="Viaud M."/>
            <person name="Benito E.P."/>
            <person name="Couloux A."/>
            <person name="Coutinho P.M."/>
            <person name="de Vries R.P."/>
            <person name="Dyer P.S."/>
            <person name="Fillinger S."/>
            <person name="Fournier E."/>
            <person name="Gout L."/>
            <person name="Hahn M."/>
            <person name="Kohn L."/>
            <person name="Lapalu N."/>
            <person name="Plummer K.M."/>
            <person name="Pradier J.M."/>
            <person name="Quevillon E."/>
            <person name="Sharon A."/>
            <person name="Simon A."/>
            <person name="ten Have A."/>
            <person name="Tudzynski B."/>
            <person name="Tudzynski P."/>
            <person name="Wincker P."/>
            <person name="Andrew M."/>
            <person name="Anthouard V."/>
            <person name="Beever R.E."/>
            <person name="Beffa R."/>
            <person name="Benoit I."/>
            <person name="Bouzid O."/>
            <person name="Brault B."/>
            <person name="Chen Z."/>
            <person name="Choquer M."/>
            <person name="Collemare J."/>
            <person name="Cotton P."/>
            <person name="Danchin E.G."/>
            <person name="Da Silva C."/>
            <person name="Gautier A."/>
            <person name="Giraud C."/>
            <person name="Giraud T."/>
            <person name="Gonzalez C."/>
            <person name="Grossetete S."/>
            <person name="Guldener U."/>
            <person name="Henrissat B."/>
            <person name="Howlett B.J."/>
            <person name="Kodira C."/>
            <person name="Kretschmer M."/>
            <person name="Lappartient A."/>
            <person name="Leroch M."/>
            <person name="Levis C."/>
            <person name="Mauceli E."/>
            <person name="Neuveglise C."/>
            <person name="Oeser B."/>
            <person name="Pearson M."/>
            <person name="Poulain J."/>
            <person name="Poussereau N."/>
            <person name="Quesneville H."/>
            <person name="Rascle C."/>
            <person name="Schumacher J."/>
            <person name="Segurens B."/>
            <person name="Sexton A."/>
            <person name="Silva E."/>
            <person name="Sirven C."/>
            <person name="Soanes D.M."/>
            <person name="Talbot N.J."/>
            <person name="Templeton M."/>
            <person name="Yandava C."/>
            <person name="Yarden O."/>
            <person name="Zeng Q."/>
            <person name="Rollins J.A."/>
            <person name="Lebrun M.H."/>
            <person name="Dickman M."/>
        </authorList>
    </citation>
    <scope>NUCLEOTIDE SEQUENCE [LARGE SCALE GENOMIC DNA]</scope>
    <source>
        <strain evidence="2 3">B05.10</strain>
    </source>
</reference>
<feature type="compositionally biased region" description="Acidic residues" evidence="1">
    <location>
        <begin position="19"/>
        <end position="28"/>
    </location>
</feature>
<sequence>MTLLMDIPAMAPGKRLEEGEGDGVVEDEDMGEESIFDDVSEEDENVTNKDEVLDEEAEKLMKLEYISDVGEAIADRADGAGALMVSLLILLHAASLQQFHWLVDELQTMPMEPPP</sequence>
<dbReference type="Proteomes" id="UP000001798">
    <property type="component" value="Chromosome 13"/>
</dbReference>
<feature type="region of interest" description="Disordered" evidence="1">
    <location>
        <begin position="1"/>
        <end position="28"/>
    </location>
</feature>
<protein>
    <submittedName>
        <fullName evidence="2">Uncharacterized protein</fullName>
    </submittedName>
</protein>
<keyword evidence="3" id="KW-1185">Reference proteome</keyword>
<evidence type="ECO:0000313" key="2">
    <source>
        <dbReference type="EMBL" id="ATZ56595.1"/>
    </source>
</evidence>
<accession>A0A384K192</accession>
<organism evidence="2 3">
    <name type="scientific">Botryotinia fuckeliana (strain B05.10)</name>
    <name type="common">Noble rot fungus</name>
    <name type="synonym">Botrytis cinerea</name>
    <dbReference type="NCBI Taxonomy" id="332648"/>
    <lineage>
        <taxon>Eukaryota</taxon>
        <taxon>Fungi</taxon>
        <taxon>Dikarya</taxon>
        <taxon>Ascomycota</taxon>
        <taxon>Pezizomycotina</taxon>
        <taxon>Leotiomycetes</taxon>
        <taxon>Helotiales</taxon>
        <taxon>Sclerotiniaceae</taxon>
        <taxon>Botrytis</taxon>
    </lineage>
</organism>
<reference evidence="2 3" key="2">
    <citation type="journal article" date="2012" name="Eukaryot. Cell">
        <title>Genome update of Botrytis cinerea strains B05.10 and T4.</title>
        <authorList>
            <person name="Staats M."/>
            <person name="van Kan J.A."/>
        </authorList>
    </citation>
    <scope>NUCLEOTIDE SEQUENCE [LARGE SCALE GENOMIC DNA]</scope>
    <source>
        <strain evidence="2 3">B05.10</strain>
    </source>
</reference>
<reference evidence="2 3" key="3">
    <citation type="journal article" date="2017" name="Mol. Plant Pathol.">
        <title>A gapless genome sequence of the fungus Botrytis cinerea.</title>
        <authorList>
            <person name="Van Kan J.A."/>
            <person name="Stassen J.H."/>
            <person name="Mosbach A."/>
            <person name="Van Der Lee T.A."/>
            <person name="Faino L."/>
            <person name="Farmer A.D."/>
            <person name="Papasotiriou D.G."/>
            <person name="Zhou S."/>
            <person name="Seidl M.F."/>
            <person name="Cottam E."/>
            <person name="Edel D."/>
            <person name="Hahn M."/>
            <person name="Schwartz D.C."/>
            <person name="Dietrich R.A."/>
            <person name="Widdison S."/>
            <person name="Scalliet G."/>
        </authorList>
    </citation>
    <scope>NUCLEOTIDE SEQUENCE [LARGE SCALE GENOMIC DNA]</scope>
    <source>
        <strain evidence="2 3">B05.10</strain>
    </source>
</reference>
<name>A0A384K192_BOTFB</name>